<protein>
    <submittedName>
        <fullName evidence="3">Uncharacterized protein</fullName>
    </submittedName>
</protein>
<keyword evidence="4" id="KW-1185">Reference proteome</keyword>
<reference evidence="3 4" key="1">
    <citation type="submission" date="2020-09" db="EMBL/GenBank/DDBJ databases">
        <title>De no assembly of potato wild relative species, Solanum commersonii.</title>
        <authorList>
            <person name="Cho K."/>
        </authorList>
    </citation>
    <scope>NUCLEOTIDE SEQUENCE [LARGE SCALE GENOMIC DNA]</scope>
    <source>
        <strain evidence="3">LZ3.2</strain>
        <tissue evidence="3">Leaf</tissue>
    </source>
</reference>
<evidence type="ECO:0000256" key="1">
    <source>
        <dbReference type="SAM" id="MobiDB-lite"/>
    </source>
</evidence>
<evidence type="ECO:0000313" key="3">
    <source>
        <dbReference type="EMBL" id="KAG5598173.1"/>
    </source>
</evidence>
<evidence type="ECO:0000313" key="4">
    <source>
        <dbReference type="Proteomes" id="UP000824120"/>
    </source>
</evidence>
<dbReference type="OrthoDB" id="10425501at2759"/>
<proteinExistence type="predicted"/>
<comment type="caution">
    <text evidence="3">The sequence shown here is derived from an EMBL/GenBank/DDBJ whole genome shotgun (WGS) entry which is preliminary data.</text>
</comment>
<feature type="chain" id="PRO_5039912073" evidence="2">
    <location>
        <begin position="24"/>
        <end position="113"/>
    </location>
</feature>
<gene>
    <name evidence="3" type="ORF">H5410_029543</name>
</gene>
<dbReference type="Proteomes" id="UP000824120">
    <property type="component" value="Chromosome 6"/>
</dbReference>
<sequence length="113" mass="12793">MRSSIVLAIFVVNIVSTITQYEATRIFLDHHQEGRRRGVVWTRNVNMLLLPSLQWRQISPPSPNPVTSKSPSNNNSKITPSIVSQRNFINQKIVDPPPPPSKLGTRLKHEFGI</sequence>
<keyword evidence="2" id="KW-0732">Signal</keyword>
<dbReference type="EMBL" id="JACXVP010000006">
    <property type="protein sequence ID" value="KAG5598173.1"/>
    <property type="molecule type" value="Genomic_DNA"/>
</dbReference>
<accession>A0A9J5YDJ4</accession>
<feature type="region of interest" description="Disordered" evidence="1">
    <location>
        <begin position="56"/>
        <end position="113"/>
    </location>
</feature>
<dbReference type="PANTHER" id="PTHR33592:SF3">
    <property type="entry name" value="TRANSMEMBRANE PROTEIN"/>
    <property type="match status" value="1"/>
</dbReference>
<feature type="signal peptide" evidence="2">
    <location>
        <begin position="1"/>
        <end position="23"/>
    </location>
</feature>
<name>A0A9J5YDJ4_SOLCO</name>
<organism evidence="3 4">
    <name type="scientific">Solanum commersonii</name>
    <name type="common">Commerson's wild potato</name>
    <name type="synonym">Commerson's nightshade</name>
    <dbReference type="NCBI Taxonomy" id="4109"/>
    <lineage>
        <taxon>Eukaryota</taxon>
        <taxon>Viridiplantae</taxon>
        <taxon>Streptophyta</taxon>
        <taxon>Embryophyta</taxon>
        <taxon>Tracheophyta</taxon>
        <taxon>Spermatophyta</taxon>
        <taxon>Magnoliopsida</taxon>
        <taxon>eudicotyledons</taxon>
        <taxon>Gunneridae</taxon>
        <taxon>Pentapetalae</taxon>
        <taxon>asterids</taxon>
        <taxon>lamiids</taxon>
        <taxon>Solanales</taxon>
        <taxon>Solanaceae</taxon>
        <taxon>Solanoideae</taxon>
        <taxon>Solaneae</taxon>
        <taxon>Solanum</taxon>
    </lineage>
</organism>
<dbReference type="PANTHER" id="PTHR33592">
    <property type="entry name" value="TRANSMEMBRANE PROTEIN"/>
    <property type="match status" value="1"/>
</dbReference>
<dbReference type="AlphaFoldDB" id="A0A9J5YDJ4"/>
<evidence type="ECO:0000256" key="2">
    <source>
        <dbReference type="SAM" id="SignalP"/>
    </source>
</evidence>
<feature type="compositionally biased region" description="Polar residues" evidence="1">
    <location>
        <begin position="56"/>
        <end position="90"/>
    </location>
</feature>